<dbReference type="STRING" id="1385521.N803_07405"/>
<protein>
    <recommendedName>
        <fullName evidence="1">AbiEi antitoxin N-terminal domain-containing protein</fullName>
    </recommendedName>
</protein>
<name>A0A0A0JT86_9MICO</name>
<reference evidence="2 3" key="1">
    <citation type="submission" date="2013-08" db="EMBL/GenBank/DDBJ databases">
        <title>The genome sequence of Knoellia subterranea.</title>
        <authorList>
            <person name="Zhu W."/>
            <person name="Wang G."/>
        </authorList>
    </citation>
    <scope>NUCLEOTIDE SEQUENCE [LARGE SCALE GENOMIC DNA]</scope>
    <source>
        <strain evidence="2 3">KCTC 19937</strain>
    </source>
</reference>
<dbReference type="EMBL" id="AVPK01000002">
    <property type="protein sequence ID" value="KGN38861.1"/>
    <property type="molecule type" value="Genomic_DNA"/>
</dbReference>
<evidence type="ECO:0000259" key="1">
    <source>
        <dbReference type="Pfam" id="PF13338"/>
    </source>
</evidence>
<dbReference type="InterPro" id="IPR025159">
    <property type="entry name" value="AbiEi_N"/>
</dbReference>
<dbReference type="Proteomes" id="UP000030011">
    <property type="component" value="Unassembled WGS sequence"/>
</dbReference>
<evidence type="ECO:0000313" key="3">
    <source>
        <dbReference type="Proteomes" id="UP000030011"/>
    </source>
</evidence>
<proteinExistence type="predicted"/>
<feature type="domain" description="AbiEi antitoxin N-terminal" evidence="1">
    <location>
        <begin position="7"/>
        <end position="50"/>
    </location>
</feature>
<dbReference type="Pfam" id="PF13338">
    <property type="entry name" value="AbiEi_4"/>
    <property type="match status" value="1"/>
</dbReference>
<dbReference type="eggNOG" id="COG5340">
    <property type="taxonomic scope" value="Bacteria"/>
</dbReference>
<organism evidence="2 3">
    <name type="scientific">Knoellia subterranea KCTC 19937</name>
    <dbReference type="NCBI Taxonomy" id="1385521"/>
    <lineage>
        <taxon>Bacteria</taxon>
        <taxon>Bacillati</taxon>
        <taxon>Actinomycetota</taxon>
        <taxon>Actinomycetes</taxon>
        <taxon>Micrococcales</taxon>
        <taxon>Intrasporangiaceae</taxon>
        <taxon>Knoellia</taxon>
    </lineage>
</organism>
<sequence length="305" mass="33071">MDNELGRVARAQHGMFTTAQANAAGVGRQGLREAVKAGVLSHPARGLYAVCDLVDTAPVSWQRHLAAGAALLYDDAVLTGVTAVLQYELPTWGCPLDRCDLLRPVKRQVDYGPFRVRPARTSVVDGPWGPSVPLAEALVQLAMDHGIVQGVVTADAALHRELVTVDELKAAVDAVAAWARSHRARAMLTHIDPKCESVAESRARVEFASHGIRVVSQVEVRRKDGSLIGRADFGVEGTNVLIEVDGKLKYAEGDPSVLWQEKRREDDMRAEGKVFVRVTWADLERPGKASAKVRRVLPPEAAQAS</sequence>
<evidence type="ECO:0000313" key="2">
    <source>
        <dbReference type="EMBL" id="KGN38861.1"/>
    </source>
</evidence>
<dbReference type="AlphaFoldDB" id="A0A0A0JT86"/>
<comment type="caution">
    <text evidence="2">The sequence shown here is derived from an EMBL/GenBank/DDBJ whole genome shotgun (WGS) entry which is preliminary data.</text>
</comment>
<gene>
    <name evidence="2" type="ORF">N803_07405</name>
</gene>
<keyword evidence="3" id="KW-1185">Reference proteome</keyword>
<accession>A0A0A0JT86</accession>